<sequence length="224" mass="25242">GAESSIKFIQACLDGGGYICWERYFSEVPGEKFARDDLQRRLTDRMLHWEDAIPGCTPRVVATLSYLSELTRGESGNRLPTANYKAFMDMQVNALANHPNFFGLGGIQWYLTVYANEEHRRFAVRQFRHYAIEGNTNPINDDPYDLTHIRNPDFVGGTAGWDIQPAEQGSIQTKTFRRLGRIQARWPDAPYGDTFLVMGMAAYPNLGIIDACVTARVNNSGLVK</sequence>
<reference evidence="1" key="1">
    <citation type="journal article" date="2015" name="Nature">
        <title>Complex archaea that bridge the gap between prokaryotes and eukaryotes.</title>
        <authorList>
            <person name="Spang A."/>
            <person name="Saw J.H."/>
            <person name="Jorgensen S.L."/>
            <person name="Zaremba-Niedzwiedzka K."/>
            <person name="Martijn J."/>
            <person name="Lind A.E."/>
            <person name="van Eijk R."/>
            <person name="Schleper C."/>
            <person name="Guy L."/>
            <person name="Ettema T.J."/>
        </authorList>
    </citation>
    <scope>NUCLEOTIDE SEQUENCE</scope>
</reference>
<evidence type="ECO:0000313" key="1">
    <source>
        <dbReference type="EMBL" id="KKN31526.1"/>
    </source>
</evidence>
<feature type="non-terminal residue" evidence="1">
    <location>
        <position position="1"/>
    </location>
</feature>
<comment type="caution">
    <text evidence="1">The sequence shown here is derived from an EMBL/GenBank/DDBJ whole genome shotgun (WGS) entry which is preliminary data.</text>
</comment>
<organism evidence="1">
    <name type="scientific">marine sediment metagenome</name>
    <dbReference type="NCBI Taxonomy" id="412755"/>
    <lineage>
        <taxon>unclassified sequences</taxon>
        <taxon>metagenomes</taxon>
        <taxon>ecological metagenomes</taxon>
    </lineage>
</organism>
<gene>
    <name evidence="1" type="ORF">LCGC14_0822930</name>
</gene>
<proteinExistence type="predicted"/>
<protein>
    <submittedName>
        <fullName evidence="1">Uncharacterized protein</fullName>
    </submittedName>
</protein>
<name>A0A0F9S326_9ZZZZ</name>
<accession>A0A0F9S326</accession>
<dbReference type="AlphaFoldDB" id="A0A0F9S326"/>
<dbReference type="EMBL" id="LAZR01002322">
    <property type="protein sequence ID" value="KKN31526.1"/>
    <property type="molecule type" value="Genomic_DNA"/>
</dbReference>